<evidence type="ECO:0000256" key="4">
    <source>
        <dbReference type="ARBA" id="ARBA00023004"/>
    </source>
</evidence>
<dbReference type="PRINTS" id="PR00385">
    <property type="entry name" value="P450"/>
</dbReference>
<evidence type="ECO:0000313" key="9">
    <source>
        <dbReference type="Proteomes" id="UP000070444"/>
    </source>
</evidence>
<dbReference type="STRING" id="796925.A0A137PI55"/>
<dbReference type="InterPro" id="IPR001128">
    <property type="entry name" value="Cyt_P450"/>
</dbReference>
<keyword evidence="7" id="KW-1133">Transmembrane helix</keyword>
<dbReference type="GO" id="GO:0016705">
    <property type="term" value="F:oxidoreductase activity, acting on paired donors, with incorporation or reduction of molecular oxygen"/>
    <property type="evidence" value="ECO:0007669"/>
    <property type="project" value="InterPro"/>
</dbReference>
<organism evidence="8 9">
    <name type="scientific">Conidiobolus coronatus (strain ATCC 28846 / CBS 209.66 / NRRL 28638)</name>
    <name type="common">Delacroixia coronata</name>
    <dbReference type="NCBI Taxonomy" id="796925"/>
    <lineage>
        <taxon>Eukaryota</taxon>
        <taxon>Fungi</taxon>
        <taxon>Fungi incertae sedis</taxon>
        <taxon>Zoopagomycota</taxon>
        <taxon>Entomophthoromycotina</taxon>
        <taxon>Entomophthoromycetes</taxon>
        <taxon>Entomophthorales</taxon>
        <taxon>Ancylistaceae</taxon>
        <taxon>Conidiobolus</taxon>
    </lineage>
</organism>
<comment type="cofactor">
    <cofactor evidence="1 5">
        <name>heme</name>
        <dbReference type="ChEBI" id="CHEBI:30413"/>
    </cofactor>
</comment>
<dbReference type="InterPro" id="IPR036396">
    <property type="entry name" value="Cyt_P450_sf"/>
</dbReference>
<feature type="binding site" description="axial binding residue" evidence="5">
    <location>
        <position position="423"/>
    </location>
    <ligand>
        <name>heme</name>
        <dbReference type="ChEBI" id="CHEBI:30413"/>
    </ligand>
    <ligandPart>
        <name>Fe</name>
        <dbReference type="ChEBI" id="CHEBI:18248"/>
    </ligandPart>
</feature>
<dbReference type="GO" id="GO:0004497">
    <property type="term" value="F:monooxygenase activity"/>
    <property type="evidence" value="ECO:0007669"/>
    <property type="project" value="UniProtKB-KW"/>
</dbReference>
<dbReference type="Proteomes" id="UP000070444">
    <property type="component" value="Unassembled WGS sequence"/>
</dbReference>
<keyword evidence="3 5" id="KW-0479">Metal-binding</keyword>
<accession>A0A137PI55</accession>
<feature type="transmembrane region" description="Helical" evidence="7">
    <location>
        <begin position="6"/>
        <end position="27"/>
    </location>
</feature>
<dbReference type="PANTHER" id="PTHR24305">
    <property type="entry name" value="CYTOCHROME P450"/>
    <property type="match status" value="1"/>
</dbReference>
<keyword evidence="9" id="KW-1185">Reference proteome</keyword>
<reference evidence="8 9" key="1">
    <citation type="journal article" date="2015" name="Genome Biol. Evol.">
        <title>Phylogenomic analyses indicate that early fungi evolved digesting cell walls of algal ancestors of land plants.</title>
        <authorList>
            <person name="Chang Y."/>
            <person name="Wang S."/>
            <person name="Sekimoto S."/>
            <person name="Aerts A.L."/>
            <person name="Choi C."/>
            <person name="Clum A."/>
            <person name="LaButti K.M."/>
            <person name="Lindquist E.A."/>
            <person name="Yee Ngan C."/>
            <person name="Ohm R.A."/>
            <person name="Salamov A.A."/>
            <person name="Grigoriev I.V."/>
            <person name="Spatafora J.W."/>
            <person name="Berbee M.L."/>
        </authorList>
    </citation>
    <scope>NUCLEOTIDE SEQUENCE [LARGE SCALE GENOMIC DNA]</scope>
    <source>
        <strain evidence="8 9">NRRL 28638</strain>
    </source>
</reference>
<dbReference type="PROSITE" id="PS00086">
    <property type="entry name" value="CYTOCHROME_P450"/>
    <property type="match status" value="1"/>
</dbReference>
<name>A0A137PI55_CONC2</name>
<sequence>MYKEIFILTIIFYLSRLVYKYIIYPYYLGPLKNIPRPAINPFKYVFYLYKKRFQGDVQHLVDLSKEYGPVVHLVGNVVLLNDISMRKCYMTYKFKKSSYYKAFDFSGRGNLLSFREKEQHAKIKKLVLPAFSIKTLSNIEQSIYDIGSQGLVNFIQSKMKSHNQEVFDLYYLFHCSTFDVVTQIVFGTNFETTQNEENATKYVNVVAETQKAMFLRSMIPFLDYFPFPIEKLFKEHIIENIKLRENNPNPDILQSLIDSEDPETGEKLSHDEIARECLILLFAGMDTTAITLTWTLYMLLKNPEIYKLVEDEVLEKFPNFNEPVSSEKAKNSLKYLEAALLESMRMHPVASGGIPRVVPEGGITANGHFLPHKTVIFFPIYSQHHDPTLWEDPSKFDISRWLGPNKDKNKSQLMNFSVGPRSCIGRELAWNEIYLVLTNIIRHFKMELIDTDLTPANKFLYKPLEKRMRVRMEKR</sequence>
<keyword evidence="7" id="KW-0472">Membrane</keyword>
<dbReference type="Pfam" id="PF00067">
    <property type="entry name" value="p450"/>
    <property type="match status" value="1"/>
</dbReference>
<dbReference type="OrthoDB" id="1470350at2759"/>
<evidence type="ECO:0000256" key="7">
    <source>
        <dbReference type="SAM" id="Phobius"/>
    </source>
</evidence>
<dbReference type="AlphaFoldDB" id="A0A137PI55"/>
<dbReference type="Gene3D" id="1.10.630.10">
    <property type="entry name" value="Cytochrome P450"/>
    <property type="match status" value="1"/>
</dbReference>
<keyword evidence="6" id="KW-0503">Monooxygenase</keyword>
<dbReference type="PANTHER" id="PTHR24305:SF166">
    <property type="entry name" value="CYTOCHROME P450 12A4, MITOCHONDRIAL-RELATED"/>
    <property type="match status" value="1"/>
</dbReference>
<dbReference type="SUPFAM" id="SSF48264">
    <property type="entry name" value="Cytochrome P450"/>
    <property type="match status" value="1"/>
</dbReference>
<keyword evidence="6" id="KW-0560">Oxidoreductase</keyword>
<evidence type="ECO:0000256" key="2">
    <source>
        <dbReference type="ARBA" id="ARBA00010617"/>
    </source>
</evidence>
<evidence type="ECO:0000256" key="3">
    <source>
        <dbReference type="ARBA" id="ARBA00022723"/>
    </source>
</evidence>
<proteinExistence type="inferred from homology"/>
<dbReference type="InterPro" id="IPR050121">
    <property type="entry name" value="Cytochrome_P450_monoxygenase"/>
</dbReference>
<evidence type="ECO:0000256" key="6">
    <source>
        <dbReference type="RuleBase" id="RU000461"/>
    </source>
</evidence>
<evidence type="ECO:0000313" key="8">
    <source>
        <dbReference type="EMBL" id="KXN74683.1"/>
    </source>
</evidence>
<protein>
    <submittedName>
        <fullName evidence="8">Cytochrome P450</fullName>
    </submittedName>
</protein>
<gene>
    <name evidence="8" type="ORF">CONCODRAFT_2240</name>
</gene>
<dbReference type="InterPro" id="IPR002401">
    <property type="entry name" value="Cyt_P450_E_grp-I"/>
</dbReference>
<evidence type="ECO:0000256" key="5">
    <source>
        <dbReference type="PIRSR" id="PIRSR602401-1"/>
    </source>
</evidence>
<dbReference type="InterPro" id="IPR017972">
    <property type="entry name" value="Cyt_P450_CS"/>
</dbReference>
<dbReference type="EMBL" id="KQ964421">
    <property type="protein sequence ID" value="KXN74683.1"/>
    <property type="molecule type" value="Genomic_DNA"/>
</dbReference>
<keyword evidence="5 6" id="KW-0349">Heme</keyword>
<dbReference type="PRINTS" id="PR00463">
    <property type="entry name" value="EP450I"/>
</dbReference>
<dbReference type="GO" id="GO:0005506">
    <property type="term" value="F:iron ion binding"/>
    <property type="evidence" value="ECO:0007669"/>
    <property type="project" value="InterPro"/>
</dbReference>
<keyword evidence="4 5" id="KW-0408">Iron</keyword>
<keyword evidence="7" id="KW-0812">Transmembrane</keyword>
<comment type="similarity">
    <text evidence="2 6">Belongs to the cytochrome P450 family.</text>
</comment>
<evidence type="ECO:0000256" key="1">
    <source>
        <dbReference type="ARBA" id="ARBA00001971"/>
    </source>
</evidence>
<dbReference type="GO" id="GO:0020037">
    <property type="term" value="F:heme binding"/>
    <property type="evidence" value="ECO:0007669"/>
    <property type="project" value="InterPro"/>
</dbReference>